<evidence type="ECO:0000313" key="3">
    <source>
        <dbReference type="Proteomes" id="UP000757232"/>
    </source>
</evidence>
<gene>
    <name evidence="2" type="ORF">A7U60_g8341</name>
</gene>
<dbReference type="EMBL" id="LNZH02000214">
    <property type="protein sequence ID" value="OCB84815.1"/>
    <property type="molecule type" value="Genomic_DNA"/>
</dbReference>
<feature type="region of interest" description="Disordered" evidence="1">
    <location>
        <begin position="128"/>
        <end position="147"/>
    </location>
</feature>
<comment type="caution">
    <text evidence="2">The sequence shown here is derived from an EMBL/GenBank/DDBJ whole genome shotgun (WGS) entry which is preliminary data.</text>
</comment>
<evidence type="ECO:0000256" key="1">
    <source>
        <dbReference type="SAM" id="MobiDB-lite"/>
    </source>
</evidence>
<name>A0A9Q5HRX7_SANBA</name>
<dbReference type="OrthoDB" id="2536866at2759"/>
<feature type="compositionally biased region" description="Polar residues" evidence="1">
    <location>
        <begin position="16"/>
        <end position="38"/>
    </location>
</feature>
<dbReference type="AlphaFoldDB" id="A0A9Q5HRX7"/>
<sequence>MQRVRAPYSSDPFPHTSVSPHRTGSERPQQFGNDSGSAGRQAGAVVGSMQCETEVLDLFILHQLHEDVFADDTSLHTPRPERLSDLFDFMQPRARLTDLVRAYGAGAALVAFSEDDLIQDTSDNSVIEESRYGGDDETSSQYSVSSTAEKRSLGLSMKAKLSRSTSTLTLVNPSGRSSSAYTQNTLPSPSASTVKFSAYSFEPVPFRSSPSPSTPYQTRDQMYRKKILYSSLRISFSPRRVGLVYTPYSPQQDDSSAGPSGSSNPERGGAPRTIVDIPRERDEPLERSASRLVAGLKAWMNGCH</sequence>
<feature type="compositionally biased region" description="Polar residues" evidence="1">
    <location>
        <begin position="248"/>
        <end position="265"/>
    </location>
</feature>
<feature type="region of interest" description="Disordered" evidence="1">
    <location>
        <begin position="166"/>
        <end position="189"/>
    </location>
</feature>
<feature type="compositionally biased region" description="Basic and acidic residues" evidence="1">
    <location>
        <begin position="277"/>
        <end position="286"/>
    </location>
</feature>
<proteinExistence type="predicted"/>
<keyword evidence="3" id="KW-1185">Reference proteome</keyword>
<feature type="region of interest" description="Disordered" evidence="1">
    <location>
        <begin position="1"/>
        <end position="45"/>
    </location>
</feature>
<organism evidence="2 3">
    <name type="scientific">Sanghuangporus baumii</name>
    <name type="common">Phellinus baumii</name>
    <dbReference type="NCBI Taxonomy" id="108892"/>
    <lineage>
        <taxon>Eukaryota</taxon>
        <taxon>Fungi</taxon>
        <taxon>Dikarya</taxon>
        <taxon>Basidiomycota</taxon>
        <taxon>Agaricomycotina</taxon>
        <taxon>Agaricomycetes</taxon>
        <taxon>Hymenochaetales</taxon>
        <taxon>Hymenochaetaceae</taxon>
        <taxon>Sanghuangporus</taxon>
    </lineage>
</organism>
<dbReference type="Proteomes" id="UP000757232">
    <property type="component" value="Unassembled WGS sequence"/>
</dbReference>
<protein>
    <submittedName>
        <fullName evidence="2">Uncharacterized protein</fullName>
    </submittedName>
</protein>
<accession>A0A9Q5HRX7</accession>
<reference evidence="2" key="1">
    <citation type="submission" date="2016-06" db="EMBL/GenBank/DDBJ databases">
        <title>Draft Genome sequence of the fungus Inonotus baumii.</title>
        <authorList>
            <person name="Zhu H."/>
            <person name="Lin W."/>
        </authorList>
    </citation>
    <scope>NUCLEOTIDE SEQUENCE</scope>
    <source>
        <strain evidence="2">821</strain>
    </source>
</reference>
<feature type="region of interest" description="Disordered" evidence="1">
    <location>
        <begin position="245"/>
        <end position="286"/>
    </location>
</feature>
<evidence type="ECO:0000313" key="2">
    <source>
        <dbReference type="EMBL" id="OCB84815.1"/>
    </source>
</evidence>